<reference evidence="1 2" key="1">
    <citation type="journal article" date="2024" name="Proc. Natl. Acad. Sci. U.S.A.">
        <title>The evolutionary genomics of adaptation to stress in wild rhizobium bacteria.</title>
        <authorList>
            <person name="Kehlet-Delgado H."/>
            <person name="Montoya A.P."/>
            <person name="Jensen K.T."/>
            <person name="Wendlandt C.E."/>
            <person name="Dexheimer C."/>
            <person name="Roberts M."/>
            <person name="Torres Martinez L."/>
            <person name="Friesen M.L."/>
            <person name="Griffitts J.S."/>
            <person name="Porter S.S."/>
        </authorList>
    </citation>
    <scope>NUCLEOTIDE SEQUENCE [LARGE SCALE GENOMIC DNA]</scope>
    <source>
        <strain evidence="1 2">M0468</strain>
    </source>
</reference>
<dbReference type="EMBL" id="JAMYRI010000028">
    <property type="protein sequence ID" value="MER9288073.1"/>
    <property type="molecule type" value="Genomic_DNA"/>
</dbReference>
<comment type="caution">
    <text evidence="1">The sequence shown here is derived from an EMBL/GenBank/DDBJ whole genome shotgun (WGS) entry which is preliminary data.</text>
</comment>
<gene>
    <name evidence="1" type="ORF">NKI81_29865</name>
</gene>
<dbReference type="Proteomes" id="UP001480082">
    <property type="component" value="Unassembled WGS sequence"/>
</dbReference>
<sequence>MTAQTLNAKTLSAKTFDAIIIGAGQAGSPLAGRLTAAGMSVALIERKLVGGTCVNTGCMPTKTMVASAYAAHLARRAADYGVTFPGPVGVDYSRIKARKDKVTDDARGNLETWIAGMERCTLYRGHARFESANTVRVGDDLLSAEKIFLNTGGRASVPDLPGIHDIDYLTNSSMMDLDVLPRHLIVVGGSYISLEFAQMFRRFGSEVTVIEKSPRLTGREDEDVSAAILSILENEGIAVHVGADDIGFAKQGGDIAVSFSAGQPPAVGSHVLLALGRTLNTDDLGLDKAGVEVDGRGAVVVDDQLRTSVPGIWAMGDCNGKGAFTHTSYNDYEIVAANLLDKDTRRISDRIEAYALYIDPPLGRCGMTETAVRKSGRRALVGQRPMTRVGRAVEKGETQGFMKILVDADTREILGCSVLGPGGDEAVHCVLDLMYAKAPVDTLARAVHIHPTVSELLPTIAQELKPLA</sequence>
<name>A0ACC6T8E3_9HYPH</name>
<protein>
    <submittedName>
        <fullName evidence="1">FAD-containing oxidoreductase</fullName>
    </submittedName>
</protein>
<evidence type="ECO:0000313" key="1">
    <source>
        <dbReference type="EMBL" id="MER9288073.1"/>
    </source>
</evidence>
<proteinExistence type="predicted"/>
<evidence type="ECO:0000313" key="2">
    <source>
        <dbReference type="Proteomes" id="UP001480082"/>
    </source>
</evidence>
<accession>A0ACC6T8E3</accession>
<organism evidence="1 2">
    <name type="scientific">Mesorhizobium australicum</name>
    <dbReference type="NCBI Taxonomy" id="536018"/>
    <lineage>
        <taxon>Bacteria</taxon>
        <taxon>Pseudomonadati</taxon>
        <taxon>Pseudomonadota</taxon>
        <taxon>Alphaproteobacteria</taxon>
        <taxon>Hyphomicrobiales</taxon>
        <taxon>Phyllobacteriaceae</taxon>
        <taxon>Mesorhizobium</taxon>
    </lineage>
</organism>
<keyword evidence="2" id="KW-1185">Reference proteome</keyword>